<organism evidence="3 4">
    <name type="scientific">Paenibacillus ginsengarvi</name>
    <dbReference type="NCBI Taxonomy" id="400777"/>
    <lineage>
        <taxon>Bacteria</taxon>
        <taxon>Bacillati</taxon>
        <taxon>Bacillota</taxon>
        <taxon>Bacilli</taxon>
        <taxon>Bacillales</taxon>
        <taxon>Paenibacillaceae</taxon>
        <taxon>Paenibacillus</taxon>
    </lineage>
</organism>
<reference evidence="3 4" key="1">
    <citation type="journal article" date="2007" name="Int. J. Syst. Evol. Microbiol.">
        <title>Paenibacillus ginsengarvi sp. nov., isolated from soil from ginseng cultivation.</title>
        <authorList>
            <person name="Yoon M.H."/>
            <person name="Ten L.N."/>
            <person name="Im W.T."/>
        </authorList>
    </citation>
    <scope>NUCLEOTIDE SEQUENCE [LARGE SCALE GENOMIC DNA]</scope>
    <source>
        <strain evidence="3 4">KCTC 13059</strain>
    </source>
</reference>
<dbReference type="AlphaFoldDB" id="A0A3B0CI88"/>
<evidence type="ECO:0000313" key="4">
    <source>
        <dbReference type="Proteomes" id="UP000282311"/>
    </source>
</evidence>
<dbReference type="InterPro" id="IPR023210">
    <property type="entry name" value="NADP_OxRdtase_dom"/>
</dbReference>
<dbReference type="Pfam" id="PF00248">
    <property type="entry name" value="Aldo_ket_red"/>
    <property type="match status" value="1"/>
</dbReference>
<dbReference type="Proteomes" id="UP000282311">
    <property type="component" value="Unassembled WGS sequence"/>
</dbReference>
<protein>
    <submittedName>
        <fullName evidence="3">Aldo/keto reductase</fullName>
    </submittedName>
</protein>
<sequence length="346" mass="37898">MDALTPNPALYNVPFKTTEYRGMPYRRLGDAGLRVSNIGLGTWKIGFPETGDGSRVGEREAFAIFDKALELGVAFWDTANRYNFASGNSERVIGRWFRANSVHRRDIVLATKLFGGMDGTTPNHSGLSRSNIIASVDASLERLQTDWIDVLYFHGFDPDTPPEESLAAVEDLVRDGRVRYFAVSNFTQEQLELYKEKSAALSVRCRIAAVQNQFDVLDGEQDERPGVLGYCAANGIAFVPWSPLARGLLTDRYLDAAAVGPGDRRYDEGDASIDAATADKLSRLAVLSREWGIAINQLVMAYMLTLPGMGPIIPSSTSAAQLESNAAAGKITLEPEQLERVREALA</sequence>
<evidence type="ECO:0000256" key="1">
    <source>
        <dbReference type="ARBA" id="ARBA00023002"/>
    </source>
</evidence>
<proteinExistence type="predicted"/>
<dbReference type="GO" id="GO:0016491">
    <property type="term" value="F:oxidoreductase activity"/>
    <property type="evidence" value="ECO:0007669"/>
    <property type="project" value="UniProtKB-KW"/>
</dbReference>
<dbReference type="RefSeq" id="WP_120747108.1">
    <property type="nucleotide sequence ID" value="NZ_RBAH01000006.1"/>
</dbReference>
<accession>A0A3B0CI88</accession>
<dbReference type="InterPro" id="IPR050523">
    <property type="entry name" value="AKR_Detox_Biosynth"/>
</dbReference>
<dbReference type="EMBL" id="RBAH01000006">
    <property type="protein sequence ID" value="RKN84902.1"/>
    <property type="molecule type" value="Genomic_DNA"/>
</dbReference>
<dbReference type="PANTHER" id="PTHR43364:SF4">
    <property type="entry name" value="NAD(P)-LINKED OXIDOREDUCTASE SUPERFAMILY PROTEIN"/>
    <property type="match status" value="1"/>
</dbReference>
<dbReference type="SUPFAM" id="SSF51430">
    <property type="entry name" value="NAD(P)-linked oxidoreductase"/>
    <property type="match status" value="1"/>
</dbReference>
<dbReference type="PANTHER" id="PTHR43364">
    <property type="entry name" value="NADH-SPECIFIC METHYLGLYOXAL REDUCTASE-RELATED"/>
    <property type="match status" value="1"/>
</dbReference>
<evidence type="ECO:0000313" key="3">
    <source>
        <dbReference type="EMBL" id="RKN84902.1"/>
    </source>
</evidence>
<gene>
    <name evidence="3" type="ORF">D7M11_10240</name>
</gene>
<keyword evidence="1" id="KW-0560">Oxidoreductase</keyword>
<name>A0A3B0CI88_9BACL</name>
<dbReference type="InterPro" id="IPR036812">
    <property type="entry name" value="NAD(P)_OxRdtase_dom_sf"/>
</dbReference>
<dbReference type="Gene3D" id="3.20.20.100">
    <property type="entry name" value="NADP-dependent oxidoreductase domain"/>
    <property type="match status" value="1"/>
</dbReference>
<dbReference type="OrthoDB" id="9773828at2"/>
<evidence type="ECO:0000259" key="2">
    <source>
        <dbReference type="Pfam" id="PF00248"/>
    </source>
</evidence>
<dbReference type="GO" id="GO:0005829">
    <property type="term" value="C:cytosol"/>
    <property type="evidence" value="ECO:0007669"/>
    <property type="project" value="TreeGrafter"/>
</dbReference>
<comment type="caution">
    <text evidence="3">The sequence shown here is derived from an EMBL/GenBank/DDBJ whole genome shotgun (WGS) entry which is preliminary data.</text>
</comment>
<feature type="domain" description="NADP-dependent oxidoreductase" evidence="2">
    <location>
        <begin position="37"/>
        <end position="344"/>
    </location>
</feature>
<keyword evidence="4" id="KW-1185">Reference proteome</keyword>